<feature type="transmembrane region" description="Helical" evidence="3">
    <location>
        <begin position="333"/>
        <end position="352"/>
    </location>
</feature>
<dbReference type="GO" id="GO:0061817">
    <property type="term" value="P:endoplasmic reticulum-plasma membrane tethering"/>
    <property type="evidence" value="ECO:0007669"/>
    <property type="project" value="TreeGrafter"/>
</dbReference>
<evidence type="ECO:0000256" key="2">
    <source>
        <dbReference type="SAM" id="Coils"/>
    </source>
</evidence>
<dbReference type="InterPro" id="IPR000535">
    <property type="entry name" value="MSP_dom"/>
</dbReference>
<feature type="coiled-coil region" evidence="2">
    <location>
        <begin position="276"/>
        <end position="303"/>
    </location>
</feature>
<evidence type="ECO:0000259" key="4">
    <source>
        <dbReference type="PROSITE" id="PS50202"/>
    </source>
</evidence>
<dbReference type="InterPro" id="IPR013783">
    <property type="entry name" value="Ig-like_fold"/>
</dbReference>
<dbReference type="EMBL" id="GGEC01009748">
    <property type="protein sequence ID" value="MBW90231.1"/>
    <property type="molecule type" value="Transcribed_RNA"/>
</dbReference>
<dbReference type="InterPro" id="IPR016763">
    <property type="entry name" value="VAP"/>
</dbReference>
<evidence type="ECO:0000313" key="5">
    <source>
        <dbReference type="EMBL" id="MBW90232.1"/>
    </source>
</evidence>
<protein>
    <submittedName>
        <fullName evidence="5">Vesicle-associated protein 1-2 isoform X3</fullName>
    </submittedName>
</protein>
<dbReference type="Gene3D" id="2.60.40.10">
    <property type="entry name" value="Immunoglobulins"/>
    <property type="match status" value="1"/>
</dbReference>
<feature type="domain" description="MSP" evidence="4">
    <location>
        <begin position="5"/>
        <end position="125"/>
    </location>
</feature>
<keyword evidence="2" id="KW-0175">Coiled coil</keyword>
<name>A0A2P2J9T2_RHIMU</name>
<sequence length="355" mass="39929">MSSKLLEIQPKQLEFIVESKRQSSCSVRLTNNTFHSIAFKVKTTSPRKYSVRPNVGIVLPKSSFEFIVTMQAQKAASLDMLCNDKFLIQSTVVPAGTMDMEITPLMFAKDDGKFIEEVKLKVVLISPPQSPVLLPINQEFREGLFSDAPVRKDQILKKIEILSPSCMHEDAKDGGFKHINGQWLFTTEKDLELNPKMDVANGQDLKPANDAELTSNNDIADVDELKWAKDEQLKLDKDAVDNEQEKLVEDSESSAVKDEEFTIMKALDELKLVADIEEMKSKLNFLESKLIEAESTISKLKEERQLGTEDRKILIEELVVLRSGKTLGRVQEGFPLLFVVVVALFSVVLGYISHP</sequence>
<dbReference type="PIRSF" id="PIRSF019693">
    <property type="entry name" value="VAMP-associated"/>
    <property type="match status" value="1"/>
</dbReference>
<comment type="similarity">
    <text evidence="1">Belongs to the VAMP-associated protein (VAP) (TC 9.B.17) family.</text>
</comment>
<dbReference type="PANTHER" id="PTHR10809">
    <property type="entry name" value="VESICLE-ASSOCIATED MEMBRANE PROTEIN-ASSOCIATED PROTEIN"/>
    <property type="match status" value="1"/>
</dbReference>
<keyword evidence="3" id="KW-1133">Transmembrane helix</keyword>
<dbReference type="SUPFAM" id="SSF49354">
    <property type="entry name" value="PapD-like"/>
    <property type="match status" value="1"/>
</dbReference>
<proteinExistence type="inferred from homology"/>
<dbReference type="PANTHER" id="PTHR10809:SF45">
    <property type="entry name" value="VESICLE-ASSOCIATED PROTEIN 2-2"/>
    <property type="match status" value="1"/>
</dbReference>
<dbReference type="GO" id="GO:0005886">
    <property type="term" value="C:plasma membrane"/>
    <property type="evidence" value="ECO:0007669"/>
    <property type="project" value="TreeGrafter"/>
</dbReference>
<organism evidence="5">
    <name type="scientific">Rhizophora mucronata</name>
    <name type="common">Asiatic mangrove</name>
    <dbReference type="NCBI Taxonomy" id="61149"/>
    <lineage>
        <taxon>Eukaryota</taxon>
        <taxon>Viridiplantae</taxon>
        <taxon>Streptophyta</taxon>
        <taxon>Embryophyta</taxon>
        <taxon>Tracheophyta</taxon>
        <taxon>Spermatophyta</taxon>
        <taxon>Magnoliopsida</taxon>
        <taxon>eudicotyledons</taxon>
        <taxon>Gunneridae</taxon>
        <taxon>Pentapetalae</taxon>
        <taxon>rosids</taxon>
        <taxon>fabids</taxon>
        <taxon>Malpighiales</taxon>
        <taxon>Rhizophoraceae</taxon>
        <taxon>Rhizophora</taxon>
    </lineage>
</organism>
<dbReference type="GO" id="GO:0090158">
    <property type="term" value="P:endoplasmic reticulum membrane organization"/>
    <property type="evidence" value="ECO:0007669"/>
    <property type="project" value="TreeGrafter"/>
</dbReference>
<accession>A0A2P2J9T2</accession>
<dbReference type="AlphaFoldDB" id="A0A2P2J9T2"/>
<dbReference type="EMBL" id="GGEC01009749">
    <property type="protein sequence ID" value="MBW90232.1"/>
    <property type="molecule type" value="Transcribed_RNA"/>
</dbReference>
<keyword evidence="3" id="KW-0812">Transmembrane</keyword>
<reference evidence="5" key="1">
    <citation type="submission" date="2018-02" db="EMBL/GenBank/DDBJ databases">
        <title>Rhizophora mucronata_Transcriptome.</title>
        <authorList>
            <person name="Meera S.P."/>
            <person name="Sreeshan A."/>
            <person name="Augustine A."/>
        </authorList>
    </citation>
    <scope>NUCLEOTIDE SEQUENCE</scope>
    <source>
        <tissue evidence="5">Leaf</tissue>
    </source>
</reference>
<dbReference type="FunFam" id="2.60.40.10:FF:000813">
    <property type="entry name" value="Vesicle-associated protein 1-1"/>
    <property type="match status" value="1"/>
</dbReference>
<keyword evidence="3" id="KW-0472">Membrane</keyword>
<dbReference type="InterPro" id="IPR008962">
    <property type="entry name" value="PapD-like_sf"/>
</dbReference>
<evidence type="ECO:0000256" key="3">
    <source>
        <dbReference type="SAM" id="Phobius"/>
    </source>
</evidence>
<dbReference type="GO" id="GO:0005789">
    <property type="term" value="C:endoplasmic reticulum membrane"/>
    <property type="evidence" value="ECO:0007669"/>
    <property type="project" value="InterPro"/>
</dbReference>
<evidence type="ECO:0000256" key="1">
    <source>
        <dbReference type="ARBA" id="ARBA00008932"/>
    </source>
</evidence>
<dbReference type="PROSITE" id="PS50202">
    <property type="entry name" value="MSP"/>
    <property type="match status" value="1"/>
</dbReference>
<dbReference type="Pfam" id="PF00635">
    <property type="entry name" value="Motile_Sperm"/>
    <property type="match status" value="1"/>
</dbReference>